<evidence type="ECO:0000256" key="1">
    <source>
        <dbReference type="ARBA" id="ARBA00006484"/>
    </source>
</evidence>
<name>A0ABM6M4U9_9SPHN</name>
<dbReference type="PANTHER" id="PTHR42760">
    <property type="entry name" value="SHORT-CHAIN DEHYDROGENASES/REDUCTASES FAMILY MEMBER"/>
    <property type="match status" value="1"/>
</dbReference>
<proteinExistence type="inferred from homology"/>
<reference evidence="3 4" key="1">
    <citation type="submission" date="2017-03" db="EMBL/GenBank/DDBJ databases">
        <title>Complete genome sequence of Blastomonas fulva degrading microcsystin LR.</title>
        <authorList>
            <person name="Lee H.-g."/>
            <person name="Jin L."/>
            <person name="oh H.-M."/>
        </authorList>
    </citation>
    <scope>NUCLEOTIDE SEQUENCE [LARGE SCALE GENOMIC DNA]</scope>
    <source>
        <strain evidence="3 4">T2</strain>
    </source>
</reference>
<dbReference type="PRINTS" id="PR00081">
    <property type="entry name" value="GDHRDH"/>
</dbReference>
<sequence>MCRIAMYRLSAPTSSAISFPQAAPLHSTRTNIMADSSLRGRVAIVTGAARGIGLAAVRRLCADGVRVLAFDRADADFTDAAEAGDVTPFAGDVVQSGDWLRAVDTACGLGEGIDILFNNAGISGPVASAVDYSEDDFDHIMAVNVKGVFLGLKHVGGHMQSRGRGVIVNTSSVSGFGGGGNIFGYNTSKAAVNGMTKSAAVTMAPHGVRVLAICPSPTGTEMMFQLERKLSPENPEAVRPQLAHGTPLGRYGTPEEMADVLAFLVSDSARFMTGALVPVDGGSLAK</sequence>
<protein>
    <recommendedName>
        <fullName evidence="5">Oxidoreductase</fullName>
    </recommendedName>
</protein>
<dbReference type="InterPro" id="IPR020904">
    <property type="entry name" value="Sc_DH/Rdtase_CS"/>
</dbReference>
<keyword evidence="2" id="KW-0560">Oxidoreductase</keyword>
<dbReference type="PANTHER" id="PTHR42760:SF133">
    <property type="entry name" value="3-OXOACYL-[ACYL-CARRIER-PROTEIN] REDUCTASE"/>
    <property type="match status" value="1"/>
</dbReference>
<dbReference type="EMBL" id="CP020083">
    <property type="protein sequence ID" value="ASR50970.1"/>
    <property type="molecule type" value="Genomic_DNA"/>
</dbReference>
<dbReference type="PROSITE" id="PS00061">
    <property type="entry name" value="ADH_SHORT"/>
    <property type="match status" value="1"/>
</dbReference>
<accession>A0ABM6M4U9</accession>
<dbReference type="Proteomes" id="UP000258016">
    <property type="component" value="Chromosome"/>
</dbReference>
<evidence type="ECO:0000256" key="2">
    <source>
        <dbReference type="ARBA" id="ARBA00023002"/>
    </source>
</evidence>
<dbReference type="InterPro" id="IPR036291">
    <property type="entry name" value="NAD(P)-bd_dom_sf"/>
</dbReference>
<dbReference type="InterPro" id="IPR002347">
    <property type="entry name" value="SDR_fam"/>
</dbReference>
<gene>
    <name evidence="3" type="ORF">B5J99_05365</name>
</gene>
<evidence type="ECO:0008006" key="5">
    <source>
        <dbReference type="Google" id="ProtNLM"/>
    </source>
</evidence>
<dbReference type="CDD" id="cd05233">
    <property type="entry name" value="SDR_c"/>
    <property type="match status" value="1"/>
</dbReference>
<dbReference type="PRINTS" id="PR00080">
    <property type="entry name" value="SDRFAMILY"/>
</dbReference>
<dbReference type="Pfam" id="PF13561">
    <property type="entry name" value="adh_short_C2"/>
    <property type="match status" value="1"/>
</dbReference>
<evidence type="ECO:0000313" key="3">
    <source>
        <dbReference type="EMBL" id="ASR50970.1"/>
    </source>
</evidence>
<dbReference type="SUPFAM" id="SSF51735">
    <property type="entry name" value="NAD(P)-binding Rossmann-fold domains"/>
    <property type="match status" value="1"/>
</dbReference>
<keyword evidence="4" id="KW-1185">Reference proteome</keyword>
<comment type="similarity">
    <text evidence="1">Belongs to the short-chain dehydrogenases/reductases (SDR) family.</text>
</comment>
<evidence type="ECO:0000313" key="4">
    <source>
        <dbReference type="Proteomes" id="UP000258016"/>
    </source>
</evidence>
<dbReference type="Gene3D" id="3.40.50.720">
    <property type="entry name" value="NAD(P)-binding Rossmann-like Domain"/>
    <property type="match status" value="1"/>
</dbReference>
<organism evidence="3 4">
    <name type="scientific">Blastomonas fulva</name>
    <dbReference type="NCBI Taxonomy" id="1550728"/>
    <lineage>
        <taxon>Bacteria</taxon>
        <taxon>Pseudomonadati</taxon>
        <taxon>Pseudomonadota</taxon>
        <taxon>Alphaproteobacteria</taxon>
        <taxon>Sphingomonadales</taxon>
        <taxon>Sphingomonadaceae</taxon>
        <taxon>Blastomonas</taxon>
    </lineage>
</organism>